<dbReference type="Proteomes" id="UP000789508">
    <property type="component" value="Unassembled WGS sequence"/>
</dbReference>
<keyword evidence="3" id="KW-1185">Reference proteome</keyword>
<feature type="non-terminal residue" evidence="2">
    <location>
        <position position="65"/>
    </location>
</feature>
<evidence type="ECO:0000313" key="2">
    <source>
        <dbReference type="EMBL" id="CAG8719072.1"/>
    </source>
</evidence>
<proteinExistence type="predicted"/>
<feature type="compositionally biased region" description="Polar residues" evidence="1">
    <location>
        <begin position="33"/>
        <end position="51"/>
    </location>
</feature>
<comment type="caution">
    <text evidence="2">The sequence shown here is derived from an EMBL/GenBank/DDBJ whole genome shotgun (WGS) entry which is preliminary data.</text>
</comment>
<dbReference type="EMBL" id="CAJVPS010025474">
    <property type="protein sequence ID" value="CAG8719072.1"/>
    <property type="molecule type" value="Genomic_DNA"/>
</dbReference>
<feature type="compositionally biased region" description="Basic residues" evidence="1">
    <location>
        <begin position="8"/>
        <end position="24"/>
    </location>
</feature>
<protein>
    <submittedName>
        <fullName evidence="2">7713_t:CDS:1</fullName>
    </submittedName>
</protein>
<sequence length="65" mass="7419">MSQEKTPKKLSRSVRYNKKRKLRKEQKSGPMGRSSSTLPVDQNEHTPTMPLSISDILPEIRLVSP</sequence>
<dbReference type="AlphaFoldDB" id="A0A9N9I408"/>
<gene>
    <name evidence="2" type="ORF">ALEPTO_LOCUS12193</name>
</gene>
<feature type="region of interest" description="Disordered" evidence="1">
    <location>
        <begin position="1"/>
        <end position="65"/>
    </location>
</feature>
<accession>A0A9N9I408</accession>
<evidence type="ECO:0000313" key="3">
    <source>
        <dbReference type="Proteomes" id="UP000789508"/>
    </source>
</evidence>
<organism evidence="2 3">
    <name type="scientific">Ambispora leptoticha</name>
    <dbReference type="NCBI Taxonomy" id="144679"/>
    <lineage>
        <taxon>Eukaryota</taxon>
        <taxon>Fungi</taxon>
        <taxon>Fungi incertae sedis</taxon>
        <taxon>Mucoromycota</taxon>
        <taxon>Glomeromycotina</taxon>
        <taxon>Glomeromycetes</taxon>
        <taxon>Archaeosporales</taxon>
        <taxon>Ambisporaceae</taxon>
        <taxon>Ambispora</taxon>
    </lineage>
</organism>
<name>A0A9N9I408_9GLOM</name>
<reference evidence="2" key="1">
    <citation type="submission" date="2021-06" db="EMBL/GenBank/DDBJ databases">
        <authorList>
            <person name="Kallberg Y."/>
            <person name="Tangrot J."/>
            <person name="Rosling A."/>
        </authorList>
    </citation>
    <scope>NUCLEOTIDE SEQUENCE</scope>
    <source>
        <strain evidence="2">FL130A</strain>
    </source>
</reference>
<evidence type="ECO:0000256" key="1">
    <source>
        <dbReference type="SAM" id="MobiDB-lite"/>
    </source>
</evidence>